<dbReference type="AlphaFoldDB" id="A0A834T916"/>
<evidence type="ECO:0000313" key="2">
    <source>
        <dbReference type="EMBL" id="KAF7817633.1"/>
    </source>
</evidence>
<protein>
    <submittedName>
        <fullName evidence="2">Uncharacterized protein</fullName>
    </submittedName>
</protein>
<evidence type="ECO:0000313" key="3">
    <source>
        <dbReference type="Proteomes" id="UP000634136"/>
    </source>
</evidence>
<dbReference type="Proteomes" id="UP000634136">
    <property type="component" value="Unassembled WGS sequence"/>
</dbReference>
<comment type="caution">
    <text evidence="2">The sequence shown here is derived from an EMBL/GenBank/DDBJ whole genome shotgun (WGS) entry which is preliminary data.</text>
</comment>
<proteinExistence type="predicted"/>
<reference evidence="2" key="1">
    <citation type="submission" date="2020-09" db="EMBL/GenBank/DDBJ databases">
        <title>Genome-Enabled Discovery of Anthraquinone Biosynthesis in Senna tora.</title>
        <authorList>
            <person name="Kang S.-H."/>
            <person name="Pandey R.P."/>
            <person name="Lee C.-M."/>
            <person name="Sim J.-S."/>
            <person name="Jeong J.-T."/>
            <person name="Choi B.-S."/>
            <person name="Jung M."/>
            <person name="Ginzburg D."/>
            <person name="Zhao K."/>
            <person name="Won S.Y."/>
            <person name="Oh T.-J."/>
            <person name="Yu Y."/>
            <person name="Kim N.-H."/>
            <person name="Lee O.R."/>
            <person name="Lee T.-H."/>
            <person name="Bashyal P."/>
            <person name="Kim T.-S."/>
            <person name="Lee W.-H."/>
            <person name="Kawkins C."/>
            <person name="Kim C.-K."/>
            <person name="Kim J.S."/>
            <person name="Ahn B.O."/>
            <person name="Rhee S.Y."/>
            <person name="Sohng J.K."/>
        </authorList>
    </citation>
    <scope>NUCLEOTIDE SEQUENCE</scope>
    <source>
        <tissue evidence="2">Leaf</tissue>
    </source>
</reference>
<accession>A0A834T916</accession>
<sequence>MKCQGKKVAEELERMRNRDDQEKKAKSNWASKLSEARKYKKSMIINNARLGGFANGSCIATTPNLPAAGLPVHISNDNVQGVRYASV</sequence>
<name>A0A834T916_9FABA</name>
<keyword evidence="3" id="KW-1185">Reference proteome</keyword>
<organism evidence="2 3">
    <name type="scientific">Senna tora</name>
    <dbReference type="NCBI Taxonomy" id="362788"/>
    <lineage>
        <taxon>Eukaryota</taxon>
        <taxon>Viridiplantae</taxon>
        <taxon>Streptophyta</taxon>
        <taxon>Embryophyta</taxon>
        <taxon>Tracheophyta</taxon>
        <taxon>Spermatophyta</taxon>
        <taxon>Magnoliopsida</taxon>
        <taxon>eudicotyledons</taxon>
        <taxon>Gunneridae</taxon>
        <taxon>Pentapetalae</taxon>
        <taxon>rosids</taxon>
        <taxon>fabids</taxon>
        <taxon>Fabales</taxon>
        <taxon>Fabaceae</taxon>
        <taxon>Caesalpinioideae</taxon>
        <taxon>Cassia clade</taxon>
        <taxon>Senna</taxon>
    </lineage>
</organism>
<evidence type="ECO:0000256" key="1">
    <source>
        <dbReference type="SAM" id="MobiDB-lite"/>
    </source>
</evidence>
<dbReference type="EMBL" id="JAAIUW010000009">
    <property type="protein sequence ID" value="KAF7817633.1"/>
    <property type="molecule type" value="Genomic_DNA"/>
</dbReference>
<gene>
    <name evidence="2" type="ORF">G2W53_031602</name>
</gene>
<feature type="compositionally biased region" description="Basic and acidic residues" evidence="1">
    <location>
        <begin position="7"/>
        <end position="25"/>
    </location>
</feature>
<feature type="region of interest" description="Disordered" evidence="1">
    <location>
        <begin position="1"/>
        <end position="30"/>
    </location>
</feature>